<evidence type="ECO:0000256" key="2">
    <source>
        <dbReference type="ARBA" id="ARBA00022980"/>
    </source>
</evidence>
<comment type="caution">
    <text evidence="5">The sequence shown here is derived from an EMBL/GenBank/DDBJ whole genome shotgun (WGS) entry which is preliminary data.</text>
</comment>
<comment type="similarity">
    <text evidence="1">Belongs to the universal ribosomal protein uL11 family.</text>
</comment>
<protein>
    <recommendedName>
        <fullName evidence="4">Large ribosomal subunit protein uL11 N-terminal domain-containing protein</fullName>
    </recommendedName>
</protein>
<name>A0AAW0I4M8_MYOGA</name>
<dbReference type="EMBL" id="JBBHLL010000217">
    <property type="protein sequence ID" value="KAK7809389.1"/>
    <property type="molecule type" value="Genomic_DNA"/>
</dbReference>
<evidence type="ECO:0000256" key="3">
    <source>
        <dbReference type="ARBA" id="ARBA00023274"/>
    </source>
</evidence>
<dbReference type="InterPro" id="IPR020784">
    <property type="entry name" value="Ribosomal_uL11_N"/>
</dbReference>
<dbReference type="PANTHER" id="PTHR11661">
    <property type="entry name" value="60S RIBOSOMAL PROTEIN L12"/>
    <property type="match status" value="1"/>
</dbReference>
<evidence type="ECO:0000313" key="6">
    <source>
        <dbReference type="Proteomes" id="UP001488838"/>
    </source>
</evidence>
<sequence>MVELSSAVLDRVHLTPAASIMLSKYDANETKVVYLRCSGGEVGPTSALASKIGPLGLSPKKVGDDIVKATGDWKGLRITVKRTIQNREAQIEVVPSASALTIKALKEPPREGKKQKHLKHSGNITFKRSSTLPSRCDTGL</sequence>
<accession>A0AAW0I4M8</accession>
<dbReference type="FunFam" id="3.30.1550.10:FF:000002">
    <property type="entry name" value="60S ribosomal protein L12"/>
    <property type="match status" value="1"/>
</dbReference>
<dbReference type="PANTHER" id="PTHR11661:SF2">
    <property type="entry name" value="LARGE RIBOSOMAL SUBUNIT PROTEIN UL11"/>
    <property type="match status" value="1"/>
</dbReference>
<gene>
    <name evidence="5" type="ORF">U0070_014985</name>
</gene>
<dbReference type="GO" id="GO:0006412">
    <property type="term" value="P:translation"/>
    <property type="evidence" value="ECO:0007669"/>
    <property type="project" value="InterPro"/>
</dbReference>
<evidence type="ECO:0000313" key="5">
    <source>
        <dbReference type="EMBL" id="KAK7809389.1"/>
    </source>
</evidence>
<dbReference type="GO" id="GO:0022625">
    <property type="term" value="C:cytosolic large ribosomal subunit"/>
    <property type="evidence" value="ECO:0007669"/>
    <property type="project" value="TreeGrafter"/>
</dbReference>
<keyword evidence="2" id="KW-0689">Ribosomal protein</keyword>
<dbReference type="Proteomes" id="UP001488838">
    <property type="component" value="Unassembled WGS sequence"/>
</dbReference>
<dbReference type="GO" id="GO:0003735">
    <property type="term" value="F:structural constituent of ribosome"/>
    <property type="evidence" value="ECO:0007669"/>
    <property type="project" value="InterPro"/>
</dbReference>
<dbReference type="Pfam" id="PF03946">
    <property type="entry name" value="Ribosomal_L11_N"/>
    <property type="match status" value="1"/>
</dbReference>
<dbReference type="SUPFAM" id="SSF54747">
    <property type="entry name" value="Ribosomal L11/L12e N-terminal domain"/>
    <property type="match status" value="1"/>
</dbReference>
<dbReference type="Gene3D" id="1.10.10.250">
    <property type="entry name" value="Ribosomal protein L11, C-terminal domain"/>
    <property type="match status" value="1"/>
</dbReference>
<evidence type="ECO:0000256" key="1">
    <source>
        <dbReference type="ARBA" id="ARBA00010537"/>
    </source>
</evidence>
<feature type="domain" description="Large ribosomal subunit protein uL11 N-terminal" evidence="4">
    <location>
        <begin position="33"/>
        <end position="89"/>
    </location>
</feature>
<dbReference type="AlphaFoldDB" id="A0AAW0I4M8"/>
<dbReference type="InterPro" id="IPR000911">
    <property type="entry name" value="Ribosomal_uL11"/>
</dbReference>
<dbReference type="Gene3D" id="3.30.1550.10">
    <property type="entry name" value="Ribosomal protein L11/L12, N-terminal domain"/>
    <property type="match status" value="1"/>
</dbReference>
<dbReference type="InterPro" id="IPR036796">
    <property type="entry name" value="Ribosomal_uL11_N_sf"/>
</dbReference>
<keyword evidence="6" id="KW-1185">Reference proteome</keyword>
<organism evidence="5 6">
    <name type="scientific">Myodes glareolus</name>
    <name type="common">Bank vole</name>
    <name type="synonym">Clethrionomys glareolus</name>
    <dbReference type="NCBI Taxonomy" id="447135"/>
    <lineage>
        <taxon>Eukaryota</taxon>
        <taxon>Metazoa</taxon>
        <taxon>Chordata</taxon>
        <taxon>Craniata</taxon>
        <taxon>Vertebrata</taxon>
        <taxon>Euteleostomi</taxon>
        <taxon>Mammalia</taxon>
        <taxon>Eutheria</taxon>
        <taxon>Euarchontoglires</taxon>
        <taxon>Glires</taxon>
        <taxon>Rodentia</taxon>
        <taxon>Myomorpha</taxon>
        <taxon>Muroidea</taxon>
        <taxon>Cricetidae</taxon>
        <taxon>Arvicolinae</taxon>
        <taxon>Myodes</taxon>
    </lineage>
</organism>
<reference evidence="5 6" key="1">
    <citation type="journal article" date="2023" name="bioRxiv">
        <title>Conserved and derived expression patterns and positive selection on dental genes reveal complex evolutionary context of ever-growing rodent molars.</title>
        <authorList>
            <person name="Calamari Z.T."/>
            <person name="Song A."/>
            <person name="Cohen E."/>
            <person name="Akter M."/>
            <person name="Roy R.D."/>
            <person name="Hallikas O."/>
            <person name="Christensen M.M."/>
            <person name="Li P."/>
            <person name="Marangoni P."/>
            <person name="Jernvall J."/>
            <person name="Klein O.D."/>
        </authorList>
    </citation>
    <scope>NUCLEOTIDE SEQUENCE [LARGE SCALE GENOMIC DNA]</scope>
    <source>
        <strain evidence="5">V071</strain>
    </source>
</reference>
<evidence type="ECO:0000259" key="4">
    <source>
        <dbReference type="Pfam" id="PF03946"/>
    </source>
</evidence>
<keyword evidence="3" id="KW-0687">Ribonucleoprotein</keyword>
<dbReference type="InterPro" id="IPR036769">
    <property type="entry name" value="Ribosomal_uL11_C_sf"/>
</dbReference>
<dbReference type="GO" id="GO:0070180">
    <property type="term" value="F:large ribosomal subunit rRNA binding"/>
    <property type="evidence" value="ECO:0007669"/>
    <property type="project" value="TreeGrafter"/>
</dbReference>
<dbReference type="SMART" id="SM00649">
    <property type="entry name" value="RL11"/>
    <property type="match status" value="1"/>
</dbReference>
<proteinExistence type="inferred from homology"/>